<comment type="caution">
    <text evidence="1">The sequence shown here is derived from an EMBL/GenBank/DDBJ whole genome shotgun (WGS) entry which is preliminary data.</text>
</comment>
<keyword evidence="2" id="KW-1185">Reference proteome</keyword>
<protein>
    <submittedName>
        <fullName evidence="1">Uncharacterized protein</fullName>
    </submittedName>
</protein>
<sequence length="359" mass="40566">MLNPRRQAFPRSTFPSYFTFTGEFAPLPTPLLRYILQHAHEETLGTRSVSSTAIVFSLSVSKSATCFFFVVVAHQSFGSLWAQNQSPRRNMWKFDPFFFSSSPSSWQRFNGVEKVYRVSEMEKDFAGTRTSQTRMCPQDDEVAAYLFAPLLCIMRAQAHDVELLEINMNNVNVGPARYTQTEGSWFTNKGTGACRISTTWRPKHAVLNWYNEDVGNRQIPSGKLRPAVSCDTVPCPASFSALQVAILTYLAAVTLEWITSAWWEGIAEQESMLLVDPKKQSESHYTVHAQMLQSFIEKVTVFRSAAKYASSDLQQQSDINTVKLSSLYDRYFEYTSLLSSQGLVEATLLLKLTLGICKL</sequence>
<proteinExistence type="predicted"/>
<name>A0AA39UQI3_9AGAR</name>
<dbReference type="Gene3D" id="1.25.40.980">
    <property type="match status" value="1"/>
</dbReference>
<accession>A0AA39UQI3</accession>
<dbReference type="EMBL" id="JAUEPU010000027">
    <property type="protein sequence ID" value="KAK0493004.1"/>
    <property type="molecule type" value="Genomic_DNA"/>
</dbReference>
<organism evidence="1 2">
    <name type="scientific">Armillaria luteobubalina</name>
    <dbReference type="NCBI Taxonomy" id="153913"/>
    <lineage>
        <taxon>Eukaryota</taxon>
        <taxon>Fungi</taxon>
        <taxon>Dikarya</taxon>
        <taxon>Basidiomycota</taxon>
        <taxon>Agaricomycotina</taxon>
        <taxon>Agaricomycetes</taxon>
        <taxon>Agaricomycetidae</taxon>
        <taxon>Agaricales</taxon>
        <taxon>Marasmiineae</taxon>
        <taxon>Physalacriaceae</taxon>
        <taxon>Armillaria</taxon>
    </lineage>
</organism>
<evidence type="ECO:0000313" key="1">
    <source>
        <dbReference type="EMBL" id="KAK0493004.1"/>
    </source>
</evidence>
<evidence type="ECO:0000313" key="2">
    <source>
        <dbReference type="Proteomes" id="UP001175228"/>
    </source>
</evidence>
<reference evidence="1" key="1">
    <citation type="submission" date="2023-06" db="EMBL/GenBank/DDBJ databases">
        <authorList>
            <consortium name="Lawrence Berkeley National Laboratory"/>
            <person name="Ahrendt S."/>
            <person name="Sahu N."/>
            <person name="Indic B."/>
            <person name="Wong-Bajracharya J."/>
            <person name="Merenyi Z."/>
            <person name="Ke H.-M."/>
            <person name="Monk M."/>
            <person name="Kocsube S."/>
            <person name="Drula E."/>
            <person name="Lipzen A."/>
            <person name="Balint B."/>
            <person name="Henrissat B."/>
            <person name="Andreopoulos B."/>
            <person name="Martin F.M."/>
            <person name="Harder C.B."/>
            <person name="Rigling D."/>
            <person name="Ford K.L."/>
            <person name="Foster G.D."/>
            <person name="Pangilinan J."/>
            <person name="Papanicolaou A."/>
            <person name="Barry K."/>
            <person name="LaButti K."/>
            <person name="Viragh M."/>
            <person name="Koriabine M."/>
            <person name="Yan M."/>
            <person name="Riley R."/>
            <person name="Champramary S."/>
            <person name="Plett K.L."/>
            <person name="Tsai I.J."/>
            <person name="Slot J."/>
            <person name="Sipos G."/>
            <person name="Plett J."/>
            <person name="Nagy L.G."/>
            <person name="Grigoriev I.V."/>
        </authorList>
    </citation>
    <scope>NUCLEOTIDE SEQUENCE</scope>
    <source>
        <strain evidence="1">HWK02</strain>
    </source>
</reference>
<gene>
    <name evidence="1" type="ORF">EDD18DRAFT_1357416</name>
</gene>
<dbReference type="Proteomes" id="UP001175228">
    <property type="component" value="Unassembled WGS sequence"/>
</dbReference>
<dbReference type="AlphaFoldDB" id="A0AA39UQI3"/>